<protein>
    <recommendedName>
        <fullName evidence="7">Cytochrome C biogenesis protein transmembrane domain-containing protein</fullName>
    </recommendedName>
</protein>
<keyword evidence="5 6" id="KW-0472">Membrane</keyword>
<reference evidence="8 9" key="1">
    <citation type="journal article" date="2016" name="Nat. Commun.">
        <title>Thousands of microbial genomes shed light on interconnected biogeochemical processes in an aquifer system.</title>
        <authorList>
            <person name="Anantharaman K."/>
            <person name="Brown C.T."/>
            <person name="Hug L.A."/>
            <person name="Sharon I."/>
            <person name="Castelle C.J."/>
            <person name="Probst A.J."/>
            <person name="Thomas B.C."/>
            <person name="Singh A."/>
            <person name="Wilkins M.J."/>
            <person name="Karaoz U."/>
            <person name="Brodie E.L."/>
            <person name="Williams K.H."/>
            <person name="Hubbard S.S."/>
            <person name="Banfield J.F."/>
        </authorList>
    </citation>
    <scope>NUCLEOTIDE SEQUENCE [LARGE SCALE GENOMIC DNA]</scope>
</reference>
<organism evidence="8 9">
    <name type="scientific">Candidatus Giovannonibacteria bacterium RIFCSPHIGHO2_02_FULL_45_40</name>
    <dbReference type="NCBI Taxonomy" id="1798337"/>
    <lineage>
        <taxon>Bacteria</taxon>
        <taxon>Candidatus Giovannoniibacteriota</taxon>
    </lineage>
</organism>
<feature type="transmembrane region" description="Helical" evidence="6">
    <location>
        <begin position="249"/>
        <end position="269"/>
    </location>
</feature>
<feature type="transmembrane region" description="Helical" evidence="6">
    <location>
        <begin position="46"/>
        <end position="71"/>
    </location>
</feature>
<evidence type="ECO:0000256" key="2">
    <source>
        <dbReference type="ARBA" id="ARBA00006143"/>
    </source>
</evidence>
<gene>
    <name evidence="8" type="ORF">A3C05_02700</name>
</gene>
<dbReference type="GO" id="GO:0016020">
    <property type="term" value="C:membrane"/>
    <property type="evidence" value="ECO:0007669"/>
    <property type="project" value="UniProtKB-SubCell"/>
</dbReference>
<evidence type="ECO:0000256" key="4">
    <source>
        <dbReference type="ARBA" id="ARBA00022989"/>
    </source>
</evidence>
<feature type="transmembrane region" description="Helical" evidence="6">
    <location>
        <begin position="166"/>
        <end position="187"/>
    </location>
</feature>
<feature type="transmembrane region" description="Helical" evidence="6">
    <location>
        <begin position="125"/>
        <end position="145"/>
    </location>
</feature>
<dbReference type="EMBL" id="MFHP01000024">
    <property type="protein sequence ID" value="OGF72113.1"/>
    <property type="molecule type" value="Genomic_DNA"/>
</dbReference>
<evidence type="ECO:0000259" key="7">
    <source>
        <dbReference type="Pfam" id="PF02683"/>
    </source>
</evidence>
<feature type="transmembrane region" description="Helical" evidence="6">
    <location>
        <begin position="83"/>
        <end position="105"/>
    </location>
</feature>
<comment type="subcellular location">
    <subcellularLocation>
        <location evidence="1">Membrane</location>
        <topology evidence="1">Multi-pass membrane protein</topology>
    </subcellularLocation>
</comment>
<evidence type="ECO:0000256" key="1">
    <source>
        <dbReference type="ARBA" id="ARBA00004141"/>
    </source>
</evidence>
<dbReference type="Proteomes" id="UP000178743">
    <property type="component" value="Unassembled WGS sequence"/>
</dbReference>
<evidence type="ECO:0000256" key="5">
    <source>
        <dbReference type="ARBA" id="ARBA00023136"/>
    </source>
</evidence>
<comment type="caution">
    <text evidence="8">The sequence shown here is derived from an EMBL/GenBank/DDBJ whole genome shotgun (WGS) entry which is preliminary data.</text>
</comment>
<feature type="transmembrane region" description="Helical" evidence="6">
    <location>
        <begin position="14"/>
        <end position="34"/>
    </location>
</feature>
<sequence>MYNINMQDQEPRKLLVGLILALFFIFITGLVWFFGFSQSSPIGAGWFLFSFAAGLSMIVLPCTLPLAFVIVPLSMGKGVKKGLFIALAFGLGVSITLSLYGLITAALGEFAIGTLDAPLETVKNWLYFIAGIFTYLFALGELGLINFRMPTYSGAHPGFIQRQGDILKALLLGLFLGNIGVGCPHPATPLILTRIAISGDVFYGWLLFFVHALGRITPLLILAILGILGVNALSWVISRRERIEKATGWAMVFVAGFILVLGLFSHGWWTYSGSHSLLESVTQEERFLGVISSRLDTAPPHQHGLEEFDGKTGLFGLPLYAGNWVLFLLWVTPLFWYWFKFGGAQPRERRALQLWFFVALSLLLGITFLYTIPHWFLKHKALEAVERPSVLADIKNLDAPKQKVPINFEIRIQPSSGAKPDEAAYEYSHERLMHVVAIHENLDAFLHFHPEDQMVITRDMLSGGVFPFAITFPKAGRYILAVDFKYKGEEISFHKTFDVGERKAGALKKDFARKGKFDGLNVELKIERENIRSGEEVGFAYKLFRNGSPVNDLELYLGAPAHFAIVSADLSIFNHTHGALSAEEGEHQGWIIVPQAIAHEGEEEDSRAASASALPEKFGPDVFLNYAFPYPGIYAIFGEFKRGGQVILTKFMVEVGVGGGSNSQMPGVH</sequence>
<evidence type="ECO:0000256" key="6">
    <source>
        <dbReference type="SAM" id="Phobius"/>
    </source>
</evidence>
<dbReference type="Pfam" id="PF02683">
    <property type="entry name" value="DsbD_TM"/>
    <property type="match status" value="1"/>
</dbReference>
<evidence type="ECO:0000313" key="9">
    <source>
        <dbReference type="Proteomes" id="UP000178743"/>
    </source>
</evidence>
<keyword evidence="3 6" id="KW-0812">Transmembrane</keyword>
<dbReference type="AlphaFoldDB" id="A0A1F5W8Z3"/>
<dbReference type="InterPro" id="IPR051790">
    <property type="entry name" value="Cytochrome_c-biogenesis_DsbD"/>
</dbReference>
<comment type="similarity">
    <text evidence="2">Belongs to the DsbD family.</text>
</comment>
<dbReference type="GO" id="GO:0017004">
    <property type="term" value="P:cytochrome complex assembly"/>
    <property type="evidence" value="ECO:0007669"/>
    <property type="project" value="InterPro"/>
</dbReference>
<feature type="transmembrane region" description="Helical" evidence="6">
    <location>
        <begin position="207"/>
        <end position="237"/>
    </location>
</feature>
<dbReference type="InterPro" id="IPR003834">
    <property type="entry name" value="Cyt_c_assmbl_TM_dom"/>
</dbReference>
<feature type="transmembrane region" description="Helical" evidence="6">
    <location>
        <begin position="319"/>
        <end position="339"/>
    </location>
</feature>
<accession>A0A1F5W8Z3</accession>
<feature type="domain" description="Cytochrome C biogenesis protein transmembrane" evidence="7">
    <location>
        <begin position="49"/>
        <end position="224"/>
    </location>
</feature>
<dbReference type="PANTHER" id="PTHR31272">
    <property type="entry name" value="CYTOCHROME C-TYPE BIOGENESIS PROTEIN HI_1454-RELATED"/>
    <property type="match status" value="1"/>
</dbReference>
<name>A0A1F5W8Z3_9BACT</name>
<feature type="transmembrane region" description="Helical" evidence="6">
    <location>
        <begin position="351"/>
        <end position="372"/>
    </location>
</feature>
<dbReference type="PANTHER" id="PTHR31272:SF9">
    <property type="entry name" value="BLL1027 PROTEIN"/>
    <property type="match status" value="1"/>
</dbReference>
<evidence type="ECO:0000313" key="8">
    <source>
        <dbReference type="EMBL" id="OGF72113.1"/>
    </source>
</evidence>
<keyword evidence="4 6" id="KW-1133">Transmembrane helix</keyword>
<proteinExistence type="inferred from homology"/>
<evidence type="ECO:0000256" key="3">
    <source>
        <dbReference type="ARBA" id="ARBA00022692"/>
    </source>
</evidence>